<gene>
    <name evidence="6" type="ORF">AYM40_16855</name>
</gene>
<feature type="domain" description="HTH luxR-type" evidence="4">
    <location>
        <begin position="147"/>
        <end position="212"/>
    </location>
</feature>
<dbReference type="PANTHER" id="PTHR45566:SF1">
    <property type="entry name" value="HTH-TYPE TRANSCRIPTIONAL REGULATOR YHJB-RELATED"/>
    <property type="match status" value="1"/>
</dbReference>
<dbReference type="InterPro" id="IPR001789">
    <property type="entry name" value="Sig_transdc_resp-reg_receiver"/>
</dbReference>
<evidence type="ECO:0000256" key="2">
    <source>
        <dbReference type="ARBA" id="ARBA00023125"/>
    </source>
</evidence>
<dbReference type="Gene3D" id="1.10.10.10">
    <property type="entry name" value="Winged helix-like DNA-binding domain superfamily/Winged helix DNA-binding domain"/>
    <property type="match status" value="1"/>
</dbReference>
<feature type="domain" description="Response regulatory" evidence="5">
    <location>
        <begin position="5"/>
        <end position="126"/>
    </location>
</feature>
<organism evidence="6 7">
    <name type="scientific">Paraburkholderia phytofirmans OLGA172</name>
    <dbReference type="NCBI Taxonomy" id="1417228"/>
    <lineage>
        <taxon>Bacteria</taxon>
        <taxon>Pseudomonadati</taxon>
        <taxon>Pseudomonadota</taxon>
        <taxon>Betaproteobacteria</taxon>
        <taxon>Burkholderiales</taxon>
        <taxon>Burkholderiaceae</taxon>
        <taxon>Paraburkholderia</taxon>
    </lineage>
</organism>
<proteinExistence type="predicted"/>
<dbReference type="InterPro" id="IPR058245">
    <property type="entry name" value="NreC/VraR/RcsB-like_REC"/>
</dbReference>
<evidence type="ECO:0000259" key="5">
    <source>
        <dbReference type="PROSITE" id="PS50110"/>
    </source>
</evidence>
<evidence type="ECO:0000259" key="4">
    <source>
        <dbReference type="PROSITE" id="PS50043"/>
    </source>
</evidence>
<accession>A0A160FMU9</accession>
<dbReference type="PANTHER" id="PTHR45566">
    <property type="entry name" value="HTH-TYPE TRANSCRIPTIONAL REGULATOR YHJB-RELATED"/>
    <property type="match status" value="1"/>
</dbReference>
<dbReference type="InterPro" id="IPR016032">
    <property type="entry name" value="Sig_transdc_resp-reg_C-effctor"/>
</dbReference>
<dbReference type="STRING" id="1804984.AYM40_16855"/>
<dbReference type="GO" id="GO:0000160">
    <property type="term" value="P:phosphorelay signal transduction system"/>
    <property type="evidence" value="ECO:0007669"/>
    <property type="project" value="InterPro"/>
</dbReference>
<dbReference type="InterPro" id="IPR051015">
    <property type="entry name" value="EvgA-like"/>
</dbReference>
<dbReference type="GO" id="GO:0003677">
    <property type="term" value="F:DNA binding"/>
    <property type="evidence" value="ECO:0007669"/>
    <property type="project" value="UniProtKB-KW"/>
</dbReference>
<reference evidence="6 7" key="1">
    <citation type="journal article" date="2016" name="Gene">
        <title>PacBio SMRT assembly of a complex multi-replicon genome reveals chlorocatechol degradative operon in a region of genome plasticity.</title>
        <authorList>
            <person name="Ricker N."/>
            <person name="Shen S.Y."/>
            <person name="Goordial J."/>
            <person name="Jin S."/>
            <person name="Fulthorpe R.R."/>
        </authorList>
    </citation>
    <scope>NUCLEOTIDE SEQUENCE [LARGE SCALE GENOMIC DNA]</scope>
    <source>
        <strain evidence="6 7">OLGA172</strain>
    </source>
</reference>
<protein>
    <recommendedName>
        <fullName evidence="8">LuxR family transcriptional regulator</fullName>
    </recommendedName>
</protein>
<dbReference type="InterPro" id="IPR011006">
    <property type="entry name" value="CheY-like_superfamily"/>
</dbReference>
<dbReference type="SUPFAM" id="SSF46894">
    <property type="entry name" value="C-terminal effector domain of the bipartite response regulators"/>
    <property type="match status" value="1"/>
</dbReference>
<name>A0A160FMU9_9BURK</name>
<dbReference type="Pfam" id="PF00196">
    <property type="entry name" value="GerE"/>
    <property type="match status" value="1"/>
</dbReference>
<dbReference type="KEGG" id="buz:AYM40_16855"/>
<dbReference type="PROSITE" id="PS50110">
    <property type="entry name" value="RESPONSE_REGULATORY"/>
    <property type="match status" value="1"/>
</dbReference>
<dbReference type="Gene3D" id="3.40.50.2300">
    <property type="match status" value="1"/>
</dbReference>
<keyword evidence="7" id="KW-1185">Reference proteome</keyword>
<dbReference type="AlphaFoldDB" id="A0A160FMU9"/>
<dbReference type="Pfam" id="PF00072">
    <property type="entry name" value="Response_reg"/>
    <property type="match status" value="1"/>
</dbReference>
<dbReference type="InterPro" id="IPR036388">
    <property type="entry name" value="WH-like_DNA-bd_sf"/>
</dbReference>
<dbReference type="PROSITE" id="PS50043">
    <property type="entry name" value="HTH_LUXR_2"/>
    <property type="match status" value="1"/>
</dbReference>
<dbReference type="SMART" id="SM00421">
    <property type="entry name" value="HTH_LUXR"/>
    <property type="match status" value="1"/>
</dbReference>
<keyword evidence="1" id="KW-0597">Phosphoprotein</keyword>
<comment type="caution">
    <text evidence="3">Lacks conserved residue(s) required for the propagation of feature annotation.</text>
</comment>
<dbReference type="OrthoDB" id="8585266at2"/>
<dbReference type="SMART" id="SM00448">
    <property type="entry name" value="REC"/>
    <property type="match status" value="1"/>
</dbReference>
<keyword evidence="2" id="KW-0238">DNA-binding</keyword>
<dbReference type="CDD" id="cd06170">
    <property type="entry name" value="LuxR_C_like"/>
    <property type="match status" value="1"/>
</dbReference>
<sequence>MDKLRIVLADDHPLFVLGVKGLIAQRRIGIGAAIQVASDSDALIDMLGTIPCDLLVTEYVMPGLRYGDGMRLLGYVRRTFPELRVIVLTTVHNIGVRGSIWRTGVAGLVSKADLTEALPIAIQAVAGGRRYLSPMMRASLIAGDTTADGSAVRLSPRESEVLRLFASGLSAAEVADRLQRSRKTISRHKRSGMARLGITTDSALFQYMSAYDASQTARRRGLT</sequence>
<evidence type="ECO:0000313" key="6">
    <source>
        <dbReference type="EMBL" id="ANB73842.1"/>
    </source>
</evidence>
<dbReference type="CDD" id="cd17535">
    <property type="entry name" value="REC_NarL-like"/>
    <property type="match status" value="1"/>
</dbReference>
<evidence type="ECO:0008006" key="8">
    <source>
        <dbReference type="Google" id="ProtNLM"/>
    </source>
</evidence>
<dbReference type="GO" id="GO:0006355">
    <property type="term" value="P:regulation of DNA-templated transcription"/>
    <property type="evidence" value="ECO:0007669"/>
    <property type="project" value="InterPro"/>
</dbReference>
<dbReference type="SUPFAM" id="SSF52172">
    <property type="entry name" value="CheY-like"/>
    <property type="match status" value="1"/>
</dbReference>
<evidence type="ECO:0000256" key="3">
    <source>
        <dbReference type="PROSITE-ProRule" id="PRU00169"/>
    </source>
</evidence>
<dbReference type="InterPro" id="IPR000792">
    <property type="entry name" value="Tscrpt_reg_LuxR_C"/>
</dbReference>
<dbReference type="EMBL" id="CP014578">
    <property type="protein sequence ID" value="ANB73842.1"/>
    <property type="molecule type" value="Genomic_DNA"/>
</dbReference>
<dbReference type="Proteomes" id="UP000076852">
    <property type="component" value="Chromosome 1"/>
</dbReference>
<evidence type="ECO:0000256" key="1">
    <source>
        <dbReference type="ARBA" id="ARBA00022553"/>
    </source>
</evidence>
<dbReference type="RefSeq" id="WP_158515286.1">
    <property type="nucleotide sequence ID" value="NZ_CP014578.1"/>
</dbReference>
<evidence type="ECO:0000313" key="7">
    <source>
        <dbReference type="Proteomes" id="UP000076852"/>
    </source>
</evidence>
<dbReference type="PRINTS" id="PR00038">
    <property type="entry name" value="HTHLUXR"/>
</dbReference>